<dbReference type="EMBL" id="JAHRIQ010018217">
    <property type="protein sequence ID" value="MEQ2227190.1"/>
    <property type="molecule type" value="Genomic_DNA"/>
</dbReference>
<comment type="caution">
    <text evidence="1">The sequence shown here is derived from an EMBL/GenBank/DDBJ whole genome shotgun (WGS) entry which is preliminary data.</text>
</comment>
<keyword evidence="2" id="KW-1185">Reference proteome</keyword>
<sequence>MFSLVSFKSSLVLPMMVERLGKIHISRCVSNCLIYHPHGRIINLWKPELLPSCSFRQFLIVCKVSTNLIMDIVMMKLYLNQG</sequence>
<evidence type="ECO:0000313" key="1">
    <source>
        <dbReference type="EMBL" id="MEQ2227190.1"/>
    </source>
</evidence>
<organism evidence="1 2">
    <name type="scientific">Ilyodon furcidens</name>
    <name type="common">goldbreast splitfin</name>
    <dbReference type="NCBI Taxonomy" id="33524"/>
    <lineage>
        <taxon>Eukaryota</taxon>
        <taxon>Metazoa</taxon>
        <taxon>Chordata</taxon>
        <taxon>Craniata</taxon>
        <taxon>Vertebrata</taxon>
        <taxon>Euteleostomi</taxon>
        <taxon>Actinopterygii</taxon>
        <taxon>Neopterygii</taxon>
        <taxon>Teleostei</taxon>
        <taxon>Neoteleostei</taxon>
        <taxon>Acanthomorphata</taxon>
        <taxon>Ovalentaria</taxon>
        <taxon>Atherinomorphae</taxon>
        <taxon>Cyprinodontiformes</taxon>
        <taxon>Goodeidae</taxon>
        <taxon>Ilyodon</taxon>
    </lineage>
</organism>
<gene>
    <name evidence="1" type="ORF">ILYODFUR_035236</name>
</gene>
<name>A0ABV0T2S7_9TELE</name>
<evidence type="ECO:0000313" key="2">
    <source>
        <dbReference type="Proteomes" id="UP001482620"/>
    </source>
</evidence>
<accession>A0ABV0T2S7</accession>
<proteinExistence type="predicted"/>
<protein>
    <submittedName>
        <fullName evidence="1">Uncharacterized protein</fullName>
    </submittedName>
</protein>
<reference evidence="1 2" key="1">
    <citation type="submission" date="2021-06" db="EMBL/GenBank/DDBJ databases">
        <authorList>
            <person name="Palmer J.M."/>
        </authorList>
    </citation>
    <scope>NUCLEOTIDE SEQUENCE [LARGE SCALE GENOMIC DNA]</scope>
    <source>
        <strain evidence="2">if_2019</strain>
        <tissue evidence="1">Muscle</tissue>
    </source>
</reference>
<dbReference type="Proteomes" id="UP001482620">
    <property type="component" value="Unassembled WGS sequence"/>
</dbReference>